<proteinExistence type="predicted"/>
<dbReference type="Proteomes" id="UP001501474">
    <property type="component" value="Unassembled WGS sequence"/>
</dbReference>
<evidence type="ECO:0000313" key="1">
    <source>
        <dbReference type="EMBL" id="GAA2254967.1"/>
    </source>
</evidence>
<reference evidence="1 2" key="1">
    <citation type="journal article" date="2019" name="Int. J. Syst. Evol. Microbiol.">
        <title>The Global Catalogue of Microorganisms (GCM) 10K type strain sequencing project: providing services to taxonomists for standard genome sequencing and annotation.</title>
        <authorList>
            <consortium name="The Broad Institute Genomics Platform"/>
            <consortium name="The Broad Institute Genome Sequencing Center for Infectious Disease"/>
            <person name="Wu L."/>
            <person name="Ma J."/>
        </authorList>
    </citation>
    <scope>NUCLEOTIDE SEQUENCE [LARGE SCALE GENOMIC DNA]</scope>
    <source>
        <strain evidence="1 2">JCM 3053</strain>
    </source>
</reference>
<protein>
    <submittedName>
        <fullName evidence="1">Uncharacterized protein</fullName>
    </submittedName>
</protein>
<dbReference type="EMBL" id="BAAART010000163">
    <property type="protein sequence ID" value="GAA2254967.1"/>
    <property type="molecule type" value="Genomic_DNA"/>
</dbReference>
<evidence type="ECO:0000313" key="2">
    <source>
        <dbReference type="Proteomes" id="UP001501474"/>
    </source>
</evidence>
<keyword evidence="2" id="KW-1185">Reference proteome</keyword>
<sequence length="115" mass="12252">MDEGVRTEAGQQAAGGEAPYLFVPALLLRVVPEADDACHGRAGRGESAGLGAYGRCDLVRDRGLQAAGVAAEGQVHVDGAATERGLLLEALDEFVDVLRRPGRSPPPRHRRRRSR</sequence>
<accession>A0ABN3EDA3</accession>
<name>A0ABN3EDA3_9ACTN</name>
<organism evidence="1 2">
    <name type="scientific">Streptomyces indiaensis</name>
    <dbReference type="NCBI Taxonomy" id="284033"/>
    <lineage>
        <taxon>Bacteria</taxon>
        <taxon>Bacillati</taxon>
        <taxon>Actinomycetota</taxon>
        <taxon>Actinomycetes</taxon>
        <taxon>Kitasatosporales</taxon>
        <taxon>Streptomycetaceae</taxon>
        <taxon>Streptomyces</taxon>
    </lineage>
</organism>
<comment type="caution">
    <text evidence="1">The sequence shown here is derived from an EMBL/GenBank/DDBJ whole genome shotgun (WGS) entry which is preliminary data.</text>
</comment>
<gene>
    <name evidence="1" type="ORF">GCM10010104_59920</name>
</gene>